<sequence length="70" mass="7578">MADPAKGRFFIIALVRLVGIALILIALMIDYKEISAPIEVAYVLAGLGILVMFGGTRYLARKWRSGGGCH</sequence>
<organism evidence="2 3">
    <name type="scientific">Altericroceibacterium indicum</name>
    <dbReference type="NCBI Taxonomy" id="374177"/>
    <lineage>
        <taxon>Bacteria</taxon>
        <taxon>Pseudomonadati</taxon>
        <taxon>Pseudomonadota</taxon>
        <taxon>Alphaproteobacteria</taxon>
        <taxon>Sphingomonadales</taxon>
        <taxon>Erythrobacteraceae</taxon>
        <taxon>Altericroceibacterium</taxon>
    </lineage>
</organism>
<comment type="caution">
    <text evidence="2">The sequence shown here is derived from an EMBL/GenBank/DDBJ whole genome shotgun (WGS) entry which is preliminary data.</text>
</comment>
<accession>A0A845AAB8</accession>
<protein>
    <recommendedName>
        <fullName evidence="4">DUF202 domain-containing protein</fullName>
    </recommendedName>
</protein>
<keyword evidence="1" id="KW-0812">Transmembrane</keyword>
<proteinExistence type="predicted"/>
<dbReference type="Proteomes" id="UP000460561">
    <property type="component" value="Unassembled WGS sequence"/>
</dbReference>
<evidence type="ECO:0000256" key="1">
    <source>
        <dbReference type="SAM" id="Phobius"/>
    </source>
</evidence>
<evidence type="ECO:0008006" key="4">
    <source>
        <dbReference type="Google" id="ProtNLM"/>
    </source>
</evidence>
<keyword evidence="1" id="KW-0472">Membrane</keyword>
<dbReference type="AlphaFoldDB" id="A0A845AAB8"/>
<keyword evidence="1" id="KW-1133">Transmembrane helix</keyword>
<evidence type="ECO:0000313" key="2">
    <source>
        <dbReference type="EMBL" id="MXP25745.1"/>
    </source>
</evidence>
<dbReference type="OrthoDB" id="7410112at2"/>
<gene>
    <name evidence="2" type="ORF">GRI39_06770</name>
</gene>
<reference evidence="2 3" key="1">
    <citation type="submission" date="2019-12" db="EMBL/GenBank/DDBJ databases">
        <title>Genomic-based taxomic classification of the family Erythrobacteraceae.</title>
        <authorList>
            <person name="Xu L."/>
        </authorList>
    </citation>
    <scope>NUCLEOTIDE SEQUENCE [LARGE SCALE GENOMIC DNA]</scope>
    <source>
        <strain evidence="2 3">DSM 18604</strain>
    </source>
</reference>
<evidence type="ECO:0000313" key="3">
    <source>
        <dbReference type="Proteomes" id="UP000460561"/>
    </source>
</evidence>
<feature type="transmembrane region" description="Helical" evidence="1">
    <location>
        <begin position="41"/>
        <end position="60"/>
    </location>
</feature>
<dbReference type="EMBL" id="WTYQ01000002">
    <property type="protein sequence ID" value="MXP25745.1"/>
    <property type="molecule type" value="Genomic_DNA"/>
</dbReference>
<dbReference type="RefSeq" id="WP_160738941.1">
    <property type="nucleotide sequence ID" value="NZ_WTYQ01000002.1"/>
</dbReference>
<keyword evidence="3" id="KW-1185">Reference proteome</keyword>
<feature type="transmembrane region" description="Helical" evidence="1">
    <location>
        <begin position="9"/>
        <end position="29"/>
    </location>
</feature>
<name>A0A845AAB8_9SPHN</name>